<dbReference type="EMBL" id="CP025096">
    <property type="protein sequence ID" value="AUD06025.1"/>
    <property type="molecule type" value="Genomic_DNA"/>
</dbReference>
<dbReference type="SUPFAM" id="SSF47823">
    <property type="entry name" value="lambda integrase-like, N-terminal domain"/>
    <property type="match status" value="1"/>
</dbReference>
<organism evidence="4 5">
    <name type="scientific">Spirosoma pollinicola</name>
    <dbReference type="NCBI Taxonomy" id="2057025"/>
    <lineage>
        <taxon>Bacteria</taxon>
        <taxon>Pseudomonadati</taxon>
        <taxon>Bacteroidota</taxon>
        <taxon>Cytophagia</taxon>
        <taxon>Cytophagales</taxon>
        <taxon>Cytophagaceae</taxon>
        <taxon>Spirosoma</taxon>
    </lineage>
</organism>
<keyword evidence="2" id="KW-0233">DNA recombination</keyword>
<evidence type="ECO:0000313" key="5">
    <source>
        <dbReference type="Proteomes" id="UP000232883"/>
    </source>
</evidence>
<feature type="domain" description="Tyr recombinase" evidence="3">
    <location>
        <begin position="132"/>
        <end position="324"/>
    </location>
</feature>
<accession>A0A2K8Z826</accession>
<dbReference type="PANTHER" id="PTHR34605">
    <property type="entry name" value="PHAGE_INTEGRASE DOMAIN-CONTAINING PROTEIN"/>
    <property type="match status" value="1"/>
</dbReference>
<dbReference type="InterPro" id="IPR010998">
    <property type="entry name" value="Integrase_recombinase_N"/>
</dbReference>
<dbReference type="OrthoDB" id="9815875at2"/>
<dbReference type="GO" id="GO:0015074">
    <property type="term" value="P:DNA integration"/>
    <property type="evidence" value="ECO:0007669"/>
    <property type="project" value="InterPro"/>
</dbReference>
<dbReference type="CDD" id="cd00799">
    <property type="entry name" value="INT_Cre_C"/>
    <property type="match status" value="1"/>
</dbReference>
<gene>
    <name evidence="4" type="ORF">CWM47_31765</name>
</gene>
<dbReference type="Gene3D" id="1.10.150.130">
    <property type="match status" value="1"/>
</dbReference>
<evidence type="ECO:0000259" key="3">
    <source>
        <dbReference type="PROSITE" id="PS51898"/>
    </source>
</evidence>
<name>A0A2K8Z826_9BACT</name>
<evidence type="ECO:0000256" key="2">
    <source>
        <dbReference type="ARBA" id="ARBA00023172"/>
    </source>
</evidence>
<keyword evidence="5" id="KW-1185">Reference proteome</keyword>
<dbReference type="GO" id="GO:0006310">
    <property type="term" value="P:DNA recombination"/>
    <property type="evidence" value="ECO:0007669"/>
    <property type="project" value="UniProtKB-KW"/>
</dbReference>
<evidence type="ECO:0000256" key="1">
    <source>
        <dbReference type="ARBA" id="ARBA00023125"/>
    </source>
</evidence>
<protein>
    <submittedName>
        <fullName evidence="4">Integrase</fullName>
    </submittedName>
</protein>
<dbReference type="Pfam" id="PF00589">
    <property type="entry name" value="Phage_integrase"/>
    <property type="match status" value="1"/>
</dbReference>
<dbReference type="InterPro" id="IPR052925">
    <property type="entry name" value="Phage_Integrase-like_Recomb"/>
</dbReference>
<dbReference type="Gene3D" id="1.10.443.10">
    <property type="entry name" value="Intergrase catalytic core"/>
    <property type="match status" value="1"/>
</dbReference>
<reference evidence="4 5" key="1">
    <citation type="submission" date="2017-11" db="EMBL/GenBank/DDBJ databases">
        <title>Taxonomic description and genome sequences of Spirosoma HA7 sp. nov., isolated from pollen microhabitat of Corylus avellana.</title>
        <authorList>
            <person name="Ambika Manirajan B."/>
            <person name="Suarez C."/>
            <person name="Ratering S."/>
            <person name="Geissler-Plaum R."/>
            <person name="Cardinale M."/>
            <person name="Sylvia S."/>
        </authorList>
    </citation>
    <scope>NUCLEOTIDE SEQUENCE [LARGE SCALE GENOMIC DNA]</scope>
    <source>
        <strain evidence="4 5">HA7</strain>
    </source>
</reference>
<dbReference type="InterPro" id="IPR013762">
    <property type="entry name" value="Integrase-like_cat_sf"/>
</dbReference>
<dbReference type="InterPro" id="IPR002104">
    <property type="entry name" value="Integrase_catalytic"/>
</dbReference>
<keyword evidence="1" id="KW-0238">DNA-binding</keyword>
<dbReference type="PROSITE" id="PS51898">
    <property type="entry name" value="TYR_RECOMBINASE"/>
    <property type="match status" value="1"/>
</dbReference>
<dbReference type="SUPFAM" id="SSF56349">
    <property type="entry name" value="DNA breaking-rejoining enzymes"/>
    <property type="match status" value="1"/>
</dbReference>
<evidence type="ECO:0000313" key="4">
    <source>
        <dbReference type="EMBL" id="AUD06025.1"/>
    </source>
</evidence>
<dbReference type="InterPro" id="IPR011010">
    <property type="entry name" value="DNA_brk_join_enz"/>
</dbReference>
<dbReference type="AlphaFoldDB" id="A0A2K8Z826"/>
<dbReference type="KEGG" id="spir:CWM47_31765"/>
<sequence length="325" mass="37408">METGESLPAVYSQITPDGQRLPGLNEQQQKAREFYESGLYGAPNSKKAYQSDVKQYLAWYHHKGYEALPSTSQALAEYMTELSTDKGYFTLQRRLASIAKYHRIHNLPSPTTHEQFKLFMKGVRREKTIRQKQALAFTLDEFRKAVDSQPLTPTGLRNRLILLLGFTGAFRRQELVDINVEYLECRSDGVLITINHSKTNQDGVEEAKFVAKAKQEAYCPLRTLQQWLTLINRAEGPLFVRIRKGERPTLDRLSDDYVNLLAKAAFGQYYSAHSMRASFVTISKDAGVDNRKIQNQTKHKTTQMIDRYDRRRDVIYQNASTELDL</sequence>
<dbReference type="Proteomes" id="UP000232883">
    <property type="component" value="Chromosome"/>
</dbReference>
<dbReference type="RefSeq" id="WP_100992576.1">
    <property type="nucleotide sequence ID" value="NZ_CP025096.1"/>
</dbReference>
<proteinExistence type="predicted"/>
<dbReference type="PANTHER" id="PTHR34605:SF3">
    <property type="entry name" value="P CELL-TYPE AGGLUTINATION PROTEIN MAP4-LIKE-RELATED"/>
    <property type="match status" value="1"/>
</dbReference>
<dbReference type="GO" id="GO:0003677">
    <property type="term" value="F:DNA binding"/>
    <property type="evidence" value="ECO:0007669"/>
    <property type="project" value="UniProtKB-KW"/>
</dbReference>